<dbReference type="Pfam" id="PF04149">
    <property type="entry name" value="DUF397"/>
    <property type="match status" value="1"/>
</dbReference>
<dbReference type="EMBL" id="JBHTEE010000001">
    <property type="protein sequence ID" value="MFC7603399.1"/>
    <property type="molecule type" value="Genomic_DNA"/>
</dbReference>
<feature type="domain" description="DUF397" evidence="2">
    <location>
        <begin position="10"/>
        <end position="62"/>
    </location>
</feature>
<gene>
    <name evidence="3" type="ORF">ACFQVD_25130</name>
</gene>
<name>A0ABW2T6P5_9ACTN</name>
<organism evidence="3 4">
    <name type="scientific">Streptosporangium amethystogenes subsp. fukuiense</name>
    <dbReference type="NCBI Taxonomy" id="698418"/>
    <lineage>
        <taxon>Bacteria</taxon>
        <taxon>Bacillati</taxon>
        <taxon>Actinomycetota</taxon>
        <taxon>Actinomycetes</taxon>
        <taxon>Streptosporangiales</taxon>
        <taxon>Streptosporangiaceae</taxon>
        <taxon>Streptosporangium</taxon>
    </lineage>
</organism>
<dbReference type="RefSeq" id="WP_343968136.1">
    <property type="nucleotide sequence ID" value="NZ_BAAAGK010000065.1"/>
</dbReference>
<evidence type="ECO:0000313" key="3">
    <source>
        <dbReference type="EMBL" id="MFC7603399.1"/>
    </source>
</evidence>
<comment type="caution">
    <text evidence="3">The sequence shown here is derived from an EMBL/GenBank/DDBJ whole genome shotgun (WGS) entry which is preliminary data.</text>
</comment>
<dbReference type="Proteomes" id="UP001596514">
    <property type="component" value="Unassembled WGS sequence"/>
</dbReference>
<evidence type="ECO:0000313" key="4">
    <source>
        <dbReference type="Proteomes" id="UP001596514"/>
    </source>
</evidence>
<proteinExistence type="predicted"/>
<reference evidence="4" key="1">
    <citation type="journal article" date="2019" name="Int. J. Syst. Evol. Microbiol.">
        <title>The Global Catalogue of Microorganisms (GCM) 10K type strain sequencing project: providing services to taxonomists for standard genome sequencing and annotation.</title>
        <authorList>
            <consortium name="The Broad Institute Genomics Platform"/>
            <consortium name="The Broad Institute Genome Sequencing Center for Infectious Disease"/>
            <person name="Wu L."/>
            <person name="Ma J."/>
        </authorList>
    </citation>
    <scope>NUCLEOTIDE SEQUENCE [LARGE SCALE GENOMIC DNA]</scope>
    <source>
        <strain evidence="4">JCM 10083</strain>
    </source>
</reference>
<evidence type="ECO:0000256" key="1">
    <source>
        <dbReference type="SAM" id="MobiDB-lite"/>
    </source>
</evidence>
<sequence>MGEEPDLSHAEWHTSSLSGSSGQCVQVALLGRDVAVRDSKNPNGPALVFENAVFAAFLGAVKTGQL</sequence>
<dbReference type="InterPro" id="IPR007278">
    <property type="entry name" value="DUF397"/>
</dbReference>
<protein>
    <submittedName>
        <fullName evidence="3">DUF397 domain-containing protein</fullName>
    </submittedName>
</protein>
<keyword evidence="4" id="KW-1185">Reference proteome</keyword>
<accession>A0ABW2T6P5</accession>
<feature type="compositionally biased region" description="Basic and acidic residues" evidence="1">
    <location>
        <begin position="1"/>
        <end position="12"/>
    </location>
</feature>
<feature type="region of interest" description="Disordered" evidence="1">
    <location>
        <begin position="1"/>
        <end position="21"/>
    </location>
</feature>
<evidence type="ECO:0000259" key="2">
    <source>
        <dbReference type="Pfam" id="PF04149"/>
    </source>
</evidence>